<dbReference type="InterPro" id="IPR017853">
    <property type="entry name" value="GH"/>
</dbReference>
<dbReference type="InterPro" id="IPR012769">
    <property type="entry name" value="Trehalose_TreC"/>
</dbReference>
<dbReference type="EMBL" id="FNYK01000036">
    <property type="protein sequence ID" value="SEI93392.1"/>
    <property type="molecule type" value="Genomic_DNA"/>
</dbReference>
<dbReference type="Gene3D" id="2.60.40.1180">
    <property type="entry name" value="Golgi alpha-mannosidase II"/>
    <property type="match status" value="1"/>
</dbReference>
<keyword evidence="7" id="KW-1185">Reference proteome</keyword>
<dbReference type="InterPro" id="IPR006047">
    <property type="entry name" value="GH13_cat_dom"/>
</dbReference>
<dbReference type="SUPFAM" id="SSF51011">
    <property type="entry name" value="Glycosyl hydrolase domain"/>
    <property type="match status" value="1"/>
</dbReference>
<dbReference type="Pfam" id="PF23915">
    <property type="entry name" value="SusG_C"/>
    <property type="match status" value="1"/>
</dbReference>
<dbReference type="RefSeq" id="WP_074732297.1">
    <property type="nucleotide sequence ID" value="NZ_FNYK01000036.1"/>
</dbReference>
<evidence type="ECO:0000256" key="2">
    <source>
        <dbReference type="ARBA" id="ARBA00022801"/>
    </source>
</evidence>
<dbReference type="NCBIfam" id="TIGR02403">
    <property type="entry name" value="trehalose_treC"/>
    <property type="match status" value="1"/>
</dbReference>
<dbReference type="Proteomes" id="UP000183028">
    <property type="component" value="Unassembled WGS sequence"/>
</dbReference>
<dbReference type="GO" id="GO:0005737">
    <property type="term" value="C:cytoplasm"/>
    <property type="evidence" value="ECO:0007669"/>
    <property type="project" value="UniProtKB-UniRule"/>
</dbReference>
<dbReference type="InterPro" id="IPR013780">
    <property type="entry name" value="Glyco_hydro_b"/>
</dbReference>
<evidence type="ECO:0000259" key="5">
    <source>
        <dbReference type="SMART" id="SM00642"/>
    </source>
</evidence>
<dbReference type="AlphaFoldDB" id="A0A1H6UZE7"/>
<dbReference type="Gene3D" id="3.90.400.10">
    <property type="entry name" value="Oligo-1,6-glucosidase, Domain 2"/>
    <property type="match status" value="1"/>
</dbReference>
<dbReference type="GO" id="GO:0008788">
    <property type="term" value="F:alpha,alpha-phosphotrehalase activity"/>
    <property type="evidence" value="ECO:0007669"/>
    <property type="project" value="UniProtKB-UniRule"/>
</dbReference>
<dbReference type="InterPro" id="IPR056300">
    <property type="entry name" value="SusG-like_C"/>
</dbReference>
<dbReference type="eggNOG" id="COG0366">
    <property type="taxonomic scope" value="Bacteria"/>
</dbReference>
<proteinExistence type="inferred from homology"/>
<name>A0A1H6UZE7_9FIRM</name>
<feature type="domain" description="Glycosyl hydrolase family 13 catalytic" evidence="5">
    <location>
        <begin position="11"/>
        <end position="407"/>
    </location>
</feature>
<dbReference type="Pfam" id="PF00128">
    <property type="entry name" value="Alpha-amylase"/>
    <property type="match status" value="1"/>
</dbReference>
<dbReference type="OrthoDB" id="9805159at2"/>
<evidence type="ECO:0000256" key="3">
    <source>
        <dbReference type="ARBA" id="ARBA00023295"/>
    </source>
</evidence>
<organism evidence="6 7">
    <name type="scientific">Sharpea azabuensis</name>
    <dbReference type="NCBI Taxonomy" id="322505"/>
    <lineage>
        <taxon>Bacteria</taxon>
        <taxon>Bacillati</taxon>
        <taxon>Bacillota</taxon>
        <taxon>Erysipelotrichia</taxon>
        <taxon>Erysipelotrichales</taxon>
        <taxon>Coprobacillaceae</taxon>
        <taxon>Sharpea</taxon>
    </lineage>
</organism>
<dbReference type="PANTHER" id="PTHR10357:SF217">
    <property type="entry name" value="TREHALOSE-6-PHOSPHATE HYDROLASE"/>
    <property type="match status" value="1"/>
</dbReference>
<dbReference type="FunFam" id="3.20.20.80:FF:000064">
    <property type="entry name" value="Oligo-1,6-glucosidase"/>
    <property type="match status" value="1"/>
</dbReference>
<reference evidence="7" key="1">
    <citation type="submission" date="2016-10" db="EMBL/GenBank/DDBJ databases">
        <authorList>
            <person name="Varghese N."/>
        </authorList>
    </citation>
    <scope>NUCLEOTIDE SEQUENCE [LARGE SCALE GENOMIC DNA]</scope>
    <source>
        <strain evidence="7">DSM 20406</strain>
    </source>
</reference>
<dbReference type="Gene3D" id="3.20.20.80">
    <property type="entry name" value="Glycosidases"/>
    <property type="match status" value="1"/>
</dbReference>
<accession>A0A1H6UZE7</accession>
<dbReference type="NCBIfam" id="NF008183">
    <property type="entry name" value="PRK10933.1"/>
    <property type="match status" value="1"/>
</dbReference>
<dbReference type="CDD" id="cd11333">
    <property type="entry name" value="AmyAc_SI_OligoGlu_DGase"/>
    <property type="match status" value="1"/>
</dbReference>
<evidence type="ECO:0000256" key="1">
    <source>
        <dbReference type="ARBA" id="ARBA00008061"/>
    </source>
</evidence>
<dbReference type="PANTHER" id="PTHR10357">
    <property type="entry name" value="ALPHA-AMYLASE FAMILY MEMBER"/>
    <property type="match status" value="1"/>
</dbReference>
<keyword evidence="3" id="KW-0326">Glycosidase</keyword>
<sequence length="541" mass="64212">MTDFKNKVIYQIYPKSFKDTNHDGIGDLKGITQSLDYLNDLGVDYLWLTPFVVSPQRDNGYDIADYYHINPMYGTDEDLDELINQANKRDIGLMMDMVFNHTSTDHEWFQKALQGDPYYQDFYIFKDSKDIPNNWVSKFGGPAWNYAPELKKWYLCLFDKTQADLNWDNPHVREELKNVIRFWKERGIKGFRFDVINLISKGSYDNDYEGDGRRYYTDGPHVHEYIHELVHDTGIKDMITVGEMSSTSLEDCIKYSNREREELKMTFSFHHLKVDYKDNKKWELMDPDYKKLKELFKNWQLGMQAGHGWNTLFWCNHDQPRIVSRFGDEGKYWKESAKMLATMIHMMQGTPYIYQGEELGMLNSHYEDISEYRDVESLNYYKILLEEGHTREEALHILSARSRDNSRSAMQWDDSTYAGFSDHEPWITMPHTDKHINVKEEINDKDSILNYYKQLVELRHELPVISEGTISFLYDDREDIMSYQRQYEDDELVVICNMWNQDTTVTLEDCYLSYTTLLSNYPITVEKTLKLPPYATIVLRK</sequence>
<dbReference type="GO" id="GO:0005993">
    <property type="term" value="P:trehalose catabolic process"/>
    <property type="evidence" value="ECO:0007669"/>
    <property type="project" value="InterPro"/>
</dbReference>
<evidence type="ECO:0000313" key="6">
    <source>
        <dbReference type="EMBL" id="SEI93392.1"/>
    </source>
</evidence>
<keyword evidence="2 6" id="KW-0378">Hydrolase</keyword>
<evidence type="ECO:0000256" key="4">
    <source>
        <dbReference type="NCBIfam" id="TIGR02403"/>
    </source>
</evidence>
<dbReference type="SUPFAM" id="SSF51445">
    <property type="entry name" value="(Trans)glycosidases"/>
    <property type="match status" value="1"/>
</dbReference>
<protein>
    <recommendedName>
        <fullName evidence="4">Alpha,alpha-phosphotrehalase</fullName>
        <ecNumber evidence="4">3.2.1.93</ecNumber>
    </recommendedName>
</protein>
<gene>
    <name evidence="6" type="ORF">SAMN04487834_10367</name>
</gene>
<dbReference type="STRING" id="322505.SAMN04487836_1513"/>
<dbReference type="InterPro" id="IPR045857">
    <property type="entry name" value="O16G_dom_2"/>
</dbReference>
<dbReference type="SMART" id="SM00642">
    <property type="entry name" value="Aamy"/>
    <property type="match status" value="1"/>
</dbReference>
<comment type="similarity">
    <text evidence="1">Belongs to the glycosyl hydrolase 13 family.</text>
</comment>
<evidence type="ECO:0000313" key="7">
    <source>
        <dbReference type="Proteomes" id="UP000183028"/>
    </source>
</evidence>
<dbReference type="GO" id="GO:0004556">
    <property type="term" value="F:alpha-amylase activity"/>
    <property type="evidence" value="ECO:0007669"/>
    <property type="project" value="TreeGrafter"/>
</dbReference>
<dbReference type="EC" id="3.2.1.93" evidence="4"/>